<evidence type="ECO:0000313" key="2">
    <source>
        <dbReference type="EMBL" id="GAA3671704.1"/>
    </source>
</evidence>
<reference evidence="3" key="1">
    <citation type="journal article" date="2019" name="Int. J. Syst. Evol. Microbiol.">
        <title>The Global Catalogue of Microorganisms (GCM) 10K type strain sequencing project: providing services to taxonomists for standard genome sequencing and annotation.</title>
        <authorList>
            <consortium name="The Broad Institute Genomics Platform"/>
            <consortium name="The Broad Institute Genome Sequencing Center for Infectious Disease"/>
            <person name="Wu L."/>
            <person name="Ma J."/>
        </authorList>
    </citation>
    <scope>NUCLEOTIDE SEQUENCE [LARGE SCALE GENOMIC DNA]</scope>
    <source>
        <strain evidence="3">JCM 17494</strain>
    </source>
</reference>
<name>A0ABP7BWD4_9PSEU</name>
<comment type="caution">
    <text evidence="2">The sequence shown here is derived from an EMBL/GenBank/DDBJ whole genome shotgun (WGS) entry which is preliminary data.</text>
</comment>
<protein>
    <recommendedName>
        <fullName evidence="4">Replication initiator protein</fullName>
    </recommendedName>
</protein>
<dbReference type="Pfam" id="PF20199">
    <property type="entry name" value="RepSA"/>
    <property type="match status" value="1"/>
</dbReference>
<evidence type="ECO:0000313" key="3">
    <source>
        <dbReference type="Proteomes" id="UP001500711"/>
    </source>
</evidence>
<feature type="region of interest" description="Disordered" evidence="1">
    <location>
        <begin position="169"/>
        <end position="201"/>
    </location>
</feature>
<dbReference type="InterPro" id="IPR046828">
    <property type="entry name" value="RepSA"/>
</dbReference>
<evidence type="ECO:0000256" key="1">
    <source>
        <dbReference type="SAM" id="MobiDB-lite"/>
    </source>
</evidence>
<keyword evidence="3" id="KW-1185">Reference proteome</keyword>
<proteinExistence type="predicted"/>
<organism evidence="2 3">
    <name type="scientific">Lentzea roselyniae</name>
    <dbReference type="NCBI Taxonomy" id="531940"/>
    <lineage>
        <taxon>Bacteria</taxon>
        <taxon>Bacillati</taxon>
        <taxon>Actinomycetota</taxon>
        <taxon>Actinomycetes</taxon>
        <taxon>Pseudonocardiales</taxon>
        <taxon>Pseudonocardiaceae</taxon>
        <taxon>Lentzea</taxon>
    </lineage>
</organism>
<dbReference type="EMBL" id="BAABBE010000025">
    <property type="protein sequence ID" value="GAA3671704.1"/>
    <property type="molecule type" value="Genomic_DNA"/>
</dbReference>
<accession>A0ABP7BWD4</accession>
<dbReference type="Proteomes" id="UP001500711">
    <property type="component" value="Unassembled WGS sequence"/>
</dbReference>
<evidence type="ECO:0008006" key="4">
    <source>
        <dbReference type="Google" id="ProtNLM"/>
    </source>
</evidence>
<sequence length="576" mass="64114">MTNNREETMKATVDSTETVAAPGVVPAVTADVAGMTSAERARMPLTLDVVKAAAEQHGVCVRPVLREVVDLDTGEVRMVGVRCNSTVASKCPACADRNRRSRMAQCREGWHLDHEPVAERETATRDQIELVTYRADLTAEYRQTQREQDAVQVEDLREAIREADSDLRREGVRGNLPSVDRPAAPAPVRSTRRRQDAPNLPRRKVTKTTVGREFAGKYRPSTFVTVTLDSYGKVRSDGTPVDPSTYDYRRAARDAVHFASLIDRWWQNLRRVVGWDVQYFGTVEPQKRITPHAHFAVRGSIPHAVVRQVTAATYLQVWWPDHDEIRYSGDRLPVWDMRAKGFVDPDTNVPLTSWADAVADLDTPAHVVEFGSQVHSKGILGGTEEAGRHIGYLTKYLVKSISEVVAVDESQRVSEHADRLAAELAITPCSERCAVWLLYGVAPKGAHSRMTPGRCRSKAHRRETLGLPGRRVLVSRRWSGKTLAEHKSDRAAFVREALAAAGIAKPEGTDRTRLMWAPVRAGDPHAPSRAELLMQMIAQRLKWRAEYEQAQAVLVALPRPAPDEGLNLSATHREAA</sequence>
<gene>
    <name evidence="2" type="ORF">GCM10022267_68120</name>
</gene>